<dbReference type="InterPro" id="IPR011008">
    <property type="entry name" value="Dimeric_a/b-barrel"/>
</dbReference>
<dbReference type="OrthoDB" id="668782at2"/>
<evidence type="ECO:0000313" key="4">
    <source>
        <dbReference type="Proteomes" id="UP000198983"/>
    </source>
</evidence>
<dbReference type="PANTHER" id="PTHR35174">
    <property type="entry name" value="BLL7171 PROTEIN-RELATED"/>
    <property type="match status" value="1"/>
</dbReference>
<gene>
    <name evidence="3" type="ORF">SAMN04489717_0921</name>
</gene>
<sequence>MAQYAILIYADDSAHSPEATPEDLAAHDRHAEELIDSGAMLAAAALQPRDTATSVRGDAITDGPFIDAKEVIAGFCVIEAPDLDAALKIARSNPATQQGGGVEVRPVAGFFAKGLPEA</sequence>
<evidence type="ECO:0000313" key="3">
    <source>
        <dbReference type="EMBL" id="SDR89027.1"/>
    </source>
</evidence>
<dbReference type="STRING" id="117157.SAMN04489717_0921"/>
<reference evidence="3 4" key="1">
    <citation type="submission" date="2016-10" db="EMBL/GenBank/DDBJ databases">
        <authorList>
            <person name="de Groot N.N."/>
        </authorList>
    </citation>
    <scope>NUCLEOTIDE SEQUENCE [LARGE SCALE GENOMIC DNA]</scope>
    <source>
        <strain evidence="3 4">DSM 22024</strain>
    </source>
</reference>
<evidence type="ECO:0000256" key="1">
    <source>
        <dbReference type="ARBA" id="ARBA00007689"/>
    </source>
</evidence>
<dbReference type="InterPro" id="IPR005545">
    <property type="entry name" value="YCII"/>
</dbReference>
<organism evidence="3 4">
    <name type="scientific">Actinopolymorpha singaporensis</name>
    <dbReference type="NCBI Taxonomy" id="117157"/>
    <lineage>
        <taxon>Bacteria</taxon>
        <taxon>Bacillati</taxon>
        <taxon>Actinomycetota</taxon>
        <taxon>Actinomycetes</taxon>
        <taxon>Propionibacteriales</taxon>
        <taxon>Actinopolymorphaceae</taxon>
        <taxon>Actinopolymorpha</taxon>
    </lineage>
</organism>
<dbReference type="EMBL" id="LT629732">
    <property type="protein sequence ID" value="SDR89027.1"/>
    <property type="molecule type" value="Genomic_DNA"/>
</dbReference>
<comment type="similarity">
    <text evidence="1">Belongs to the YciI family.</text>
</comment>
<dbReference type="Gene3D" id="3.30.70.1060">
    <property type="entry name" value="Dimeric alpha+beta barrel"/>
    <property type="match status" value="1"/>
</dbReference>
<evidence type="ECO:0000259" key="2">
    <source>
        <dbReference type="Pfam" id="PF03795"/>
    </source>
</evidence>
<dbReference type="AlphaFoldDB" id="A0A1H1MQM0"/>
<accession>A0A1H1MQM0</accession>
<proteinExistence type="inferred from homology"/>
<dbReference type="PANTHER" id="PTHR35174:SF3">
    <property type="entry name" value="BLL7171 PROTEIN"/>
    <property type="match status" value="1"/>
</dbReference>
<keyword evidence="4" id="KW-1185">Reference proteome</keyword>
<name>A0A1H1MQM0_9ACTN</name>
<dbReference type="SUPFAM" id="SSF54909">
    <property type="entry name" value="Dimeric alpha+beta barrel"/>
    <property type="match status" value="1"/>
</dbReference>
<dbReference type="Pfam" id="PF03795">
    <property type="entry name" value="YCII"/>
    <property type="match status" value="1"/>
</dbReference>
<protein>
    <submittedName>
        <fullName evidence="3">Uncharacterized conserved protein</fullName>
    </submittedName>
</protein>
<dbReference type="Proteomes" id="UP000198983">
    <property type="component" value="Chromosome I"/>
</dbReference>
<feature type="domain" description="YCII-related" evidence="2">
    <location>
        <begin position="3"/>
        <end position="108"/>
    </location>
</feature>
<dbReference type="RefSeq" id="WP_092650839.1">
    <property type="nucleotide sequence ID" value="NZ_LT629732.1"/>
</dbReference>